<keyword evidence="2" id="KW-1185">Reference proteome</keyword>
<evidence type="ECO:0000313" key="1">
    <source>
        <dbReference type="EMBL" id="MCW3171231.1"/>
    </source>
</evidence>
<organism evidence="1 2">
    <name type="scientific">Shewanella subflava</name>
    <dbReference type="NCBI Taxonomy" id="2986476"/>
    <lineage>
        <taxon>Bacteria</taxon>
        <taxon>Pseudomonadati</taxon>
        <taxon>Pseudomonadota</taxon>
        <taxon>Gammaproteobacteria</taxon>
        <taxon>Alteromonadales</taxon>
        <taxon>Shewanellaceae</taxon>
        <taxon>Shewanella</taxon>
    </lineage>
</organism>
<proteinExistence type="predicted"/>
<comment type="caution">
    <text evidence="1">The sequence shown here is derived from an EMBL/GenBank/DDBJ whole genome shotgun (WGS) entry which is preliminary data.</text>
</comment>
<accession>A0ABT3I589</accession>
<protein>
    <submittedName>
        <fullName evidence="1">Uncharacterized protein</fullName>
    </submittedName>
</protein>
<name>A0ABT3I589_9GAMM</name>
<dbReference type="RefSeq" id="WP_264724743.1">
    <property type="nucleotide sequence ID" value="NZ_JAPDMX010000002.1"/>
</dbReference>
<dbReference type="Proteomes" id="UP001163714">
    <property type="component" value="Unassembled WGS sequence"/>
</dbReference>
<dbReference type="EMBL" id="JAPDMX010000002">
    <property type="protein sequence ID" value="MCW3171231.1"/>
    <property type="molecule type" value="Genomic_DNA"/>
</dbReference>
<gene>
    <name evidence="1" type="ORF">OHT75_01920</name>
</gene>
<reference evidence="1" key="1">
    <citation type="submission" date="2022-10" db="EMBL/GenBank/DDBJ databases">
        <title>Shewanella flava sp. nov, isolated from the estuary of the Fenhe River into the Yellow River.</title>
        <authorList>
            <person name="Li Y."/>
        </authorList>
    </citation>
    <scope>NUCLEOTIDE SEQUENCE</scope>
    <source>
        <strain evidence="1">FYR11-62</strain>
    </source>
</reference>
<evidence type="ECO:0000313" key="2">
    <source>
        <dbReference type="Proteomes" id="UP001163714"/>
    </source>
</evidence>
<sequence length="61" mass="6737">MFLALIEQVELLCDVHSQQDTESGKDTCNAILAAVVKNARQEFTEDLARAAIANDDQETSR</sequence>